<feature type="non-terminal residue" evidence="4">
    <location>
        <position position="1"/>
    </location>
</feature>
<gene>
    <name evidence="4" type="ORF">MPH_14033</name>
</gene>
<feature type="region of interest" description="Disordered" evidence="1">
    <location>
        <begin position="123"/>
        <end position="205"/>
    </location>
</feature>
<dbReference type="HOGENOM" id="CLU_001248_3_0_1"/>
<feature type="compositionally biased region" description="Low complexity" evidence="1">
    <location>
        <begin position="141"/>
        <end position="163"/>
    </location>
</feature>
<organism evidence="4 5">
    <name type="scientific">Macrophomina phaseolina (strain MS6)</name>
    <name type="common">Charcoal rot fungus</name>
    <dbReference type="NCBI Taxonomy" id="1126212"/>
    <lineage>
        <taxon>Eukaryota</taxon>
        <taxon>Fungi</taxon>
        <taxon>Dikarya</taxon>
        <taxon>Ascomycota</taxon>
        <taxon>Pezizomycotina</taxon>
        <taxon>Dothideomycetes</taxon>
        <taxon>Dothideomycetes incertae sedis</taxon>
        <taxon>Botryosphaeriales</taxon>
        <taxon>Botryosphaeriaceae</taxon>
        <taxon>Macrophomina</taxon>
    </lineage>
</organism>
<reference evidence="4 5" key="1">
    <citation type="journal article" date="2012" name="BMC Genomics">
        <title>Tools to kill: Genome of one of the most destructive plant pathogenic fungi Macrophomina phaseolina.</title>
        <authorList>
            <person name="Islam M.S."/>
            <person name="Haque M.S."/>
            <person name="Islam M.M."/>
            <person name="Emdad E.M."/>
            <person name="Halim A."/>
            <person name="Hossen Q.M.M."/>
            <person name="Hossain M.Z."/>
            <person name="Ahmed B."/>
            <person name="Rahim S."/>
            <person name="Rahman M.S."/>
            <person name="Alam M.M."/>
            <person name="Hou S."/>
            <person name="Wan X."/>
            <person name="Saito J.A."/>
            <person name="Alam M."/>
        </authorList>
    </citation>
    <scope>NUCLEOTIDE SEQUENCE [LARGE SCALE GENOMIC DNA]</scope>
    <source>
        <strain evidence="4 5">MS6</strain>
    </source>
</reference>
<feature type="domain" description="DUF6570" evidence="3">
    <location>
        <begin position="334"/>
        <end position="457"/>
    </location>
</feature>
<name>K2R490_MACPH</name>
<proteinExistence type="predicted"/>
<dbReference type="OrthoDB" id="3788185at2759"/>
<feature type="region of interest" description="Disordered" evidence="1">
    <location>
        <begin position="1116"/>
        <end position="1137"/>
    </location>
</feature>
<evidence type="ECO:0000259" key="3">
    <source>
        <dbReference type="Pfam" id="PF20209"/>
    </source>
</evidence>
<dbReference type="Pfam" id="PF14214">
    <property type="entry name" value="Helitron_like_N"/>
    <property type="match status" value="1"/>
</dbReference>
<dbReference type="InParanoid" id="K2R490"/>
<feature type="domain" description="Helitron helicase-like" evidence="2">
    <location>
        <begin position="676"/>
        <end position="893"/>
    </location>
</feature>
<feature type="compositionally biased region" description="Basic and acidic residues" evidence="1">
    <location>
        <begin position="188"/>
        <end position="205"/>
    </location>
</feature>
<dbReference type="InterPro" id="IPR046700">
    <property type="entry name" value="DUF6570"/>
</dbReference>
<dbReference type="InterPro" id="IPR025476">
    <property type="entry name" value="Helitron_helicase-like"/>
</dbReference>
<dbReference type="STRING" id="1126212.K2R490"/>
<evidence type="ECO:0000256" key="1">
    <source>
        <dbReference type="SAM" id="MobiDB-lite"/>
    </source>
</evidence>
<dbReference type="eggNOG" id="KOG0987">
    <property type="taxonomic scope" value="Eukaryota"/>
</dbReference>
<protein>
    <submittedName>
        <fullName evidence="4">Uncharacterized protein</fullName>
    </submittedName>
</protein>
<accession>K2R490</accession>
<evidence type="ECO:0000313" key="5">
    <source>
        <dbReference type="Proteomes" id="UP000007129"/>
    </source>
</evidence>
<sequence>NVALAGLGIRTSADIFEASQREYEAANVRQARTRKRGGGALAEVTGRVDADVGVGTSAGVFEGWRTEHGEAGAEGNLGLGGCRGPLPEHFHRLDASNRQNVARAGLGIRTSADIFQATQSAYEQARADRGSSRRRARMPRDGSSGDVVASAAKDLAEEAPAAESSRGARQSKRPGTGSADQPQSKRARTVDRRERSDGEQREDVASVLGRLDEEFAEKERLSHGQAWCAPVPQARKVSTVQEFYKAFHDVSTLPIRTCMICYRKFAEAELEEIDWQRWVASAIQKRDRSPFKCRRCFPVGEKIPSCSDCAGHLGRGALSQAAHVHGRLGCEHMFPDELKDLSPVEEKLIALNSCYGFITKYSIPEGRREGVRYPRHVKGHITVFPNNVQELATSVLPHPLLKVMDEIHVSWQGPEKPAPSDLTALLSVRRRVVEKALVWLKRHNPLYANIEIDVAEMHRWEAPSHGVPPQVYDRLERNEPSAMEKARTAHVVPPTEHGLEDGVPMDVQELLASLEQGHDVCGSEVGDDAANADDGLDGQESAGDRVHEISSSGMFGLDSRPDIADAEKLRYLCAATGETGPSGRTRESSWAGSAEVRRGYAAEPYILVSRGDEFADSFDPHFFAKTFPTLFPFGSGGPRQAEESILDAEGDGLGGLEVEAAARSLVSSRNIRLEIWAELALQRHGGRFAAHHVFAFLVFNMGVRSRNRRVSMGSVRKKDFPDVERIVRSLSAARLENAKAELEASGRTTDKGVNLLLRSLSLYGYRQPMSRESRLTLRRKIKSLIIRYGIPAIWFTLNPNDITNPVKLRLAAYRFRDPDEAEAFLRSLDQAHKRARLAISDPLSSAIFFHREVSMFFKHYVRTGEDSVFGRISHYFGAVETNERGALHVHGLLWLQGNVHLSSLLTDVQGKAQAAYRERVIEYIDSVFTEVSRISSPAWADARCRRIVTIQQDLDQEASAVAGADRSVASDISSLLQNTEQFAAAFEEEANFCAGATQIHTHSPTCVKYSIGKAGIPGRQGKRRDLCRFKAPWRLVEKTAFTDDGVLQIRRSHSMVNRWNKAMAVGLRHNHDISFIATKCKGLAIVFYVTNYATKVEDPVWKRVVAARDLFQVMENGAARNQPNTGQGPAESDGRENRTRQFLMRVANRVFTERTLSQVEVVAHLQGYGTEFASNDAWTFLNVCTLYWHIFRRWRHLQREAGMETLDEQGEETILLEEAGQKISFVQAYAHRGKLLAEVSLYDYMSTITLRRKNKGTVRRGEVEFDGSWPLSKAWVQVLRKPGKDAIVCLDGYLSMDFGEEDELYYRR</sequence>
<evidence type="ECO:0000313" key="4">
    <source>
        <dbReference type="EMBL" id="EKG08998.1"/>
    </source>
</evidence>
<dbReference type="Pfam" id="PF20209">
    <property type="entry name" value="DUF6570"/>
    <property type="match status" value="1"/>
</dbReference>
<comment type="caution">
    <text evidence="4">The sequence shown here is derived from an EMBL/GenBank/DDBJ whole genome shotgun (WGS) entry which is preliminary data.</text>
</comment>
<evidence type="ECO:0000259" key="2">
    <source>
        <dbReference type="Pfam" id="PF14214"/>
    </source>
</evidence>
<dbReference type="Proteomes" id="UP000007129">
    <property type="component" value="Unassembled WGS sequence"/>
</dbReference>
<dbReference type="VEuPathDB" id="FungiDB:MPH_14033"/>
<dbReference type="EMBL" id="AHHD01000829">
    <property type="protein sequence ID" value="EKG08998.1"/>
    <property type="molecule type" value="Genomic_DNA"/>
</dbReference>